<accession>A0A2P2PCS3</accession>
<name>A0A2P2PCS3_RHIMU</name>
<sequence>MLGTVFNSSSKFIPRWPPNDSTLLEKSTAAQDKDT</sequence>
<organism evidence="2">
    <name type="scientific">Rhizophora mucronata</name>
    <name type="common">Asiatic mangrove</name>
    <dbReference type="NCBI Taxonomy" id="61149"/>
    <lineage>
        <taxon>Eukaryota</taxon>
        <taxon>Viridiplantae</taxon>
        <taxon>Streptophyta</taxon>
        <taxon>Embryophyta</taxon>
        <taxon>Tracheophyta</taxon>
        <taxon>Spermatophyta</taxon>
        <taxon>Magnoliopsida</taxon>
        <taxon>eudicotyledons</taxon>
        <taxon>Gunneridae</taxon>
        <taxon>Pentapetalae</taxon>
        <taxon>rosids</taxon>
        <taxon>fabids</taxon>
        <taxon>Malpighiales</taxon>
        <taxon>Rhizophoraceae</taxon>
        <taxon>Rhizophora</taxon>
    </lineage>
</organism>
<dbReference type="EMBL" id="GGEC01072063">
    <property type="protein sequence ID" value="MBX52547.1"/>
    <property type="molecule type" value="Transcribed_RNA"/>
</dbReference>
<reference evidence="2" key="1">
    <citation type="submission" date="2018-02" db="EMBL/GenBank/DDBJ databases">
        <title>Rhizophora mucronata_Transcriptome.</title>
        <authorList>
            <person name="Meera S.P."/>
            <person name="Sreeshan A."/>
            <person name="Augustine A."/>
        </authorList>
    </citation>
    <scope>NUCLEOTIDE SEQUENCE</scope>
    <source>
        <tissue evidence="2">Leaf</tissue>
    </source>
</reference>
<evidence type="ECO:0000256" key="1">
    <source>
        <dbReference type="SAM" id="MobiDB-lite"/>
    </source>
</evidence>
<feature type="region of interest" description="Disordered" evidence="1">
    <location>
        <begin position="1"/>
        <end position="35"/>
    </location>
</feature>
<feature type="compositionally biased region" description="Polar residues" evidence="1">
    <location>
        <begin position="19"/>
        <end position="35"/>
    </location>
</feature>
<proteinExistence type="predicted"/>
<feature type="compositionally biased region" description="Polar residues" evidence="1">
    <location>
        <begin position="1"/>
        <end position="11"/>
    </location>
</feature>
<dbReference type="AlphaFoldDB" id="A0A2P2PCS3"/>
<protein>
    <submittedName>
        <fullName evidence="2">Uncharacterized protein</fullName>
    </submittedName>
</protein>
<evidence type="ECO:0000313" key="2">
    <source>
        <dbReference type="EMBL" id="MBX52547.1"/>
    </source>
</evidence>